<dbReference type="AlphaFoldDB" id="A0A7U2ID28"/>
<organism evidence="1 2">
    <name type="scientific">Phaeosphaeria nodorum (strain SN15 / ATCC MYA-4574 / FGSC 10173)</name>
    <name type="common">Glume blotch fungus</name>
    <name type="synonym">Parastagonospora nodorum</name>
    <dbReference type="NCBI Taxonomy" id="321614"/>
    <lineage>
        <taxon>Eukaryota</taxon>
        <taxon>Fungi</taxon>
        <taxon>Dikarya</taxon>
        <taxon>Ascomycota</taxon>
        <taxon>Pezizomycotina</taxon>
        <taxon>Dothideomycetes</taxon>
        <taxon>Pleosporomycetidae</taxon>
        <taxon>Pleosporales</taxon>
        <taxon>Pleosporineae</taxon>
        <taxon>Phaeosphaeriaceae</taxon>
        <taxon>Parastagonospora</taxon>
    </lineage>
</organism>
<keyword evidence="2" id="KW-1185">Reference proteome</keyword>
<sequence>TAAAPSSLRSGIMLKRQLSRGLDEAEKGFELAAVGCRQALLEVELAHLYCSSIADIKILRRLTPPWPKPHTTAPLHPASDRSEYMRLSYALSWNSLDEIGRKRTIFQPLLYLPHESAPTAISQAEAPTKMTQPSVSARARGAARYLVILTYPSKLEAWSERIDIVHGALTAHMPITFSTQYGVPYEYTDAVTLGGLRYVRRAKDAVRRAFAKSFLDFQDTGME</sequence>
<proteinExistence type="predicted"/>
<feature type="non-terminal residue" evidence="1">
    <location>
        <position position="1"/>
    </location>
</feature>
<protein>
    <submittedName>
        <fullName evidence="1">Uncharacterized protein</fullName>
    </submittedName>
</protein>
<gene>
    <name evidence="1" type="ORF">JI435_162980</name>
</gene>
<name>A0A7U2ID28_PHANO</name>
<evidence type="ECO:0000313" key="1">
    <source>
        <dbReference type="EMBL" id="QRD07614.1"/>
    </source>
</evidence>
<accession>A0A7U2ID28</accession>
<evidence type="ECO:0000313" key="2">
    <source>
        <dbReference type="Proteomes" id="UP000663193"/>
    </source>
</evidence>
<reference evidence="2" key="1">
    <citation type="journal article" date="2021" name="BMC Genomics">
        <title>Chromosome-level genome assembly and manually-curated proteome of model necrotroph Parastagonospora nodorum Sn15 reveals a genome-wide trove of candidate effector homologs, and redundancy of virulence-related functions within an accessory chromosome.</title>
        <authorList>
            <person name="Bertazzoni S."/>
            <person name="Jones D.A.B."/>
            <person name="Phan H.T."/>
            <person name="Tan K.-C."/>
            <person name="Hane J.K."/>
        </authorList>
    </citation>
    <scope>NUCLEOTIDE SEQUENCE [LARGE SCALE GENOMIC DNA]</scope>
    <source>
        <strain evidence="2">SN15 / ATCC MYA-4574 / FGSC 10173)</strain>
    </source>
</reference>
<dbReference type="EMBL" id="CP069045">
    <property type="protein sequence ID" value="QRD07614.1"/>
    <property type="molecule type" value="Genomic_DNA"/>
</dbReference>
<dbReference type="Proteomes" id="UP000663193">
    <property type="component" value="Chromosome 23"/>
</dbReference>
<dbReference type="VEuPathDB" id="FungiDB:JI435_162980"/>